<name>A0A2U2NA42_9GAMM</name>
<proteinExistence type="predicted"/>
<dbReference type="Gene3D" id="1.10.260.40">
    <property type="entry name" value="lambda repressor-like DNA-binding domains"/>
    <property type="match status" value="1"/>
</dbReference>
<organism evidence="2 3">
    <name type="scientific">Sediminicurvatus halobius</name>
    <dbReference type="NCBI Taxonomy" id="2182432"/>
    <lineage>
        <taxon>Bacteria</taxon>
        <taxon>Pseudomonadati</taxon>
        <taxon>Pseudomonadota</taxon>
        <taxon>Gammaproteobacteria</taxon>
        <taxon>Chromatiales</taxon>
        <taxon>Ectothiorhodospiraceae</taxon>
        <taxon>Sediminicurvatus</taxon>
    </lineage>
</organism>
<dbReference type="GO" id="GO:0003677">
    <property type="term" value="F:DNA binding"/>
    <property type="evidence" value="ECO:0007669"/>
    <property type="project" value="InterPro"/>
</dbReference>
<keyword evidence="3" id="KW-1185">Reference proteome</keyword>
<evidence type="ECO:0000313" key="2">
    <source>
        <dbReference type="EMBL" id="PWG65869.1"/>
    </source>
</evidence>
<dbReference type="OrthoDB" id="5772764at2"/>
<protein>
    <recommendedName>
        <fullName evidence="1">HTH cro/C1-type domain-containing protein</fullName>
    </recommendedName>
</protein>
<evidence type="ECO:0000313" key="3">
    <source>
        <dbReference type="Proteomes" id="UP000245474"/>
    </source>
</evidence>
<dbReference type="PROSITE" id="PS50943">
    <property type="entry name" value="HTH_CROC1"/>
    <property type="match status" value="1"/>
</dbReference>
<feature type="domain" description="HTH cro/C1-type" evidence="1">
    <location>
        <begin position="42"/>
        <end position="76"/>
    </location>
</feature>
<dbReference type="SUPFAM" id="SSF47413">
    <property type="entry name" value="lambda repressor-like DNA-binding domains"/>
    <property type="match status" value="1"/>
</dbReference>
<sequence length="111" mass="11822">MVVYAPSTHADGGMAKHGSYGKAIRRMRRYRGIPQDGMTSVVSRAYIGELERGLKEPTCAKVNNLCRALDFPPLTVHILAFADCSDDIGDIVGPAADAARAILDGTGTDES</sequence>
<dbReference type="RefSeq" id="WP_109675318.1">
    <property type="nucleotide sequence ID" value="NZ_CP086615.1"/>
</dbReference>
<dbReference type="InterPro" id="IPR010982">
    <property type="entry name" value="Lambda_DNA-bd_dom_sf"/>
</dbReference>
<reference evidence="2 3" key="1">
    <citation type="submission" date="2018-05" db="EMBL/GenBank/DDBJ databases">
        <title>Spiribacter halobius sp. nov., a moderately halophilic bacterium isolated from marine solar saltern.</title>
        <authorList>
            <person name="Zheng W.-S."/>
            <person name="Lu D.-C."/>
            <person name="Du Z.-J."/>
        </authorList>
    </citation>
    <scope>NUCLEOTIDE SEQUENCE [LARGE SCALE GENOMIC DNA]</scope>
    <source>
        <strain evidence="2 3">E85</strain>
    </source>
</reference>
<dbReference type="AlphaFoldDB" id="A0A2U2NA42"/>
<accession>A0A2U2NA42</accession>
<evidence type="ECO:0000259" key="1">
    <source>
        <dbReference type="PROSITE" id="PS50943"/>
    </source>
</evidence>
<dbReference type="Proteomes" id="UP000245474">
    <property type="component" value="Unassembled WGS sequence"/>
</dbReference>
<comment type="caution">
    <text evidence="2">The sequence shown here is derived from an EMBL/GenBank/DDBJ whole genome shotgun (WGS) entry which is preliminary data.</text>
</comment>
<dbReference type="CDD" id="cd00093">
    <property type="entry name" value="HTH_XRE"/>
    <property type="match status" value="1"/>
</dbReference>
<dbReference type="InterPro" id="IPR001387">
    <property type="entry name" value="Cro/C1-type_HTH"/>
</dbReference>
<dbReference type="EMBL" id="QFFI01000001">
    <property type="protein sequence ID" value="PWG65869.1"/>
    <property type="molecule type" value="Genomic_DNA"/>
</dbReference>
<gene>
    <name evidence="2" type="ORF">DEM34_01000</name>
</gene>